<evidence type="ECO:0000256" key="7">
    <source>
        <dbReference type="ARBA" id="ARBA00022729"/>
    </source>
</evidence>
<dbReference type="OrthoDB" id="5835829at2759"/>
<dbReference type="InterPro" id="IPR035595">
    <property type="entry name" value="UDP_glycos_trans_CS"/>
</dbReference>
<dbReference type="PANTHER" id="PTHR48043:SF18">
    <property type="entry name" value="GLUCURONOSYLTRANSFERASE"/>
    <property type="match status" value="1"/>
</dbReference>
<dbReference type="PANTHER" id="PTHR48043">
    <property type="entry name" value="EG:EG0003.4 PROTEIN-RELATED"/>
    <property type="match status" value="1"/>
</dbReference>
<evidence type="ECO:0000256" key="3">
    <source>
        <dbReference type="ARBA" id="ARBA00012544"/>
    </source>
</evidence>
<keyword evidence="7 15" id="KW-0732">Signal</keyword>
<reference evidence="16 17" key="2">
    <citation type="journal article" date="2019" name="G3 (Bethesda)">
        <title>Hybrid Assembly of the Genome of the Entomopathogenic Nematode Steinernema carpocapsae Identifies the X-Chromosome.</title>
        <authorList>
            <person name="Serra L."/>
            <person name="Macchietto M."/>
            <person name="Macias-Munoz A."/>
            <person name="McGill C.J."/>
            <person name="Rodriguez I.M."/>
            <person name="Rodriguez B."/>
            <person name="Murad R."/>
            <person name="Mortazavi A."/>
        </authorList>
    </citation>
    <scope>NUCLEOTIDE SEQUENCE [LARGE SCALE GENOMIC DNA]</scope>
    <source>
        <strain evidence="16 17">ALL</strain>
    </source>
</reference>
<keyword evidence="10" id="KW-0325">Glycoprotein</keyword>
<feature type="signal peptide" evidence="15">
    <location>
        <begin position="1"/>
        <end position="17"/>
    </location>
</feature>
<keyword evidence="4 12" id="KW-0328">Glycosyltransferase</keyword>
<comment type="catalytic activity">
    <reaction evidence="11">
        <text>glucuronate acceptor + UDP-alpha-D-glucuronate = acceptor beta-D-glucuronoside + UDP + H(+)</text>
        <dbReference type="Rhea" id="RHEA:21032"/>
        <dbReference type="ChEBI" id="CHEBI:15378"/>
        <dbReference type="ChEBI" id="CHEBI:58052"/>
        <dbReference type="ChEBI" id="CHEBI:58223"/>
        <dbReference type="ChEBI" id="CHEBI:132367"/>
        <dbReference type="ChEBI" id="CHEBI:132368"/>
        <dbReference type="EC" id="2.4.1.17"/>
    </reaction>
</comment>
<evidence type="ECO:0000256" key="6">
    <source>
        <dbReference type="ARBA" id="ARBA00022692"/>
    </source>
</evidence>
<keyword evidence="9 14" id="KW-0472">Membrane</keyword>
<feature type="region of interest" description="Disordered" evidence="13">
    <location>
        <begin position="556"/>
        <end position="583"/>
    </location>
</feature>
<dbReference type="Pfam" id="PF00201">
    <property type="entry name" value="UDPGT"/>
    <property type="match status" value="1"/>
</dbReference>
<dbReference type="FunFam" id="3.40.50.2000:FF:000118">
    <property type="entry name" value="UDP-glucuronosyltransferase"/>
    <property type="match status" value="1"/>
</dbReference>
<evidence type="ECO:0000313" key="16">
    <source>
        <dbReference type="EMBL" id="TMS36655.1"/>
    </source>
</evidence>
<evidence type="ECO:0000256" key="1">
    <source>
        <dbReference type="ARBA" id="ARBA00004167"/>
    </source>
</evidence>
<name>A0A4U8UV87_STECR</name>
<evidence type="ECO:0000256" key="11">
    <source>
        <dbReference type="ARBA" id="ARBA00047475"/>
    </source>
</evidence>
<comment type="similarity">
    <text evidence="2 12">Belongs to the UDP-glycosyltransferase family.</text>
</comment>
<evidence type="ECO:0000256" key="13">
    <source>
        <dbReference type="SAM" id="MobiDB-lite"/>
    </source>
</evidence>
<evidence type="ECO:0000256" key="4">
    <source>
        <dbReference type="ARBA" id="ARBA00022676"/>
    </source>
</evidence>
<evidence type="ECO:0000256" key="2">
    <source>
        <dbReference type="ARBA" id="ARBA00009995"/>
    </source>
</evidence>
<keyword evidence="6 14" id="KW-0812">Transmembrane</keyword>
<gene>
    <name evidence="16" type="ORF">L596_003766</name>
</gene>
<keyword evidence="8 14" id="KW-1133">Transmembrane helix</keyword>
<evidence type="ECO:0000256" key="8">
    <source>
        <dbReference type="ARBA" id="ARBA00022989"/>
    </source>
</evidence>
<dbReference type="GO" id="GO:0016020">
    <property type="term" value="C:membrane"/>
    <property type="evidence" value="ECO:0007669"/>
    <property type="project" value="UniProtKB-SubCell"/>
</dbReference>
<feature type="chain" id="PRO_5020881221" description="glucuronosyltransferase" evidence="15">
    <location>
        <begin position="18"/>
        <end position="583"/>
    </location>
</feature>
<dbReference type="Proteomes" id="UP000298663">
    <property type="component" value="Unassembled WGS sequence"/>
</dbReference>
<keyword evidence="17" id="KW-1185">Reference proteome</keyword>
<feature type="transmembrane region" description="Helical" evidence="14">
    <location>
        <begin position="510"/>
        <end position="534"/>
    </location>
</feature>
<dbReference type="STRING" id="34508.A0A4U8UV87"/>
<comment type="caution">
    <text evidence="16">The sequence shown here is derived from an EMBL/GenBank/DDBJ whole genome shotgun (WGS) entry which is preliminary data.</text>
</comment>
<organism evidence="16 17">
    <name type="scientific">Steinernema carpocapsae</name>
    <name type="common">Entomopathogenic nematode</name>
    <dbReference type="NCBI Taxonomy" id="34508"/>
    <lineage>
        <taxon>Eukaryota</taxon>
        <taxon>Metazoa</taxon>
        <taxon>Ecdysozoa</taxon>
        <taxon>Nematoda</taxon>
        <taxon>Chromadorea</taxon>
        <taxon>Rhabditida</taxon>
        <taxon>Tylenchina</taxon>
        <taxon>Panagrolaimomorpha</taxon>
        <taxon>Strongyloidoidea</taxon>
        <taxon>Steinernematidae</taxon>
        <taxon>Steinernema</taxon>
    </lineage>
</organism>
<comment type="subcellular location">
    <subcellularLocation>
        <location evidence="1">Membrane</location>
        <topology evidence="1">Single-pass membrane protein</topology>
    </subcellularLocation>
</comment>
<evidence type="ECO:0000313" key="17">
    <source>
        <dbReference type="Proteomes" id="UP000298663"/>
    </source>
</evidence>
<dbReference type="EMBL" id="AZBU02000001">
    <property type="protein sequence ID" value="TMS36655.1"/>
    <property type="molecule type" value="Genomic_DNA"/>
</dbReference>
<dbReference type="AlphaFoldDB" id="A0A4U8UV87"/>
<dbReference type="InterPro" id="IPR002213">
    <property type="entry name" value="UDP_glucos_trans"/>
</dbReference>
<evidence type="ECO:0000256" key="14">
    <source>
        <dbReference type="SAM" id="Phobius"/>
    </source>
</evidence>
<dbReference type="CDD" id="cd03784">
    <property type="entry name" value="GT1_Gtf-like"/>
    <property type="match status" value="1"/>
</dbReference>
<dbReference type="PROSITE" id="PS00375">
    <property type="entry name" value="UDPGT"/>
    <property type="match status" value="1"/>
</dbReference>
<evidence type="ECO:0000256" key="12">
    <source>
        <dbReference type="RuleBase" id="RU003718"/>
    </source>
</evidence>
<dbReference type="EC" id="2.4.1.17" evidence="3"/>
<evidence type="ECO:0000256" key="9">
    <source>
        <dbReference type="ARBA" id="ARBA00023136"/>
    </source>
</evidence>
<dbReference type="InterPro" id="IPR050271">
    <property type="entry name" value="UDP-glycosyltransferase"/>
</dbReference>
<keyword evidence="5 12" id="KW-0808">Transferase</keyword>
<sequence>MWLRPFLLLALAQHVLSINVLLFLLGTTQFERSTFEYLAQQLALRHHNTITVKPILIPEEPRLVKPKLHMVREKTLKNMLPKTLYAPLKTIGDRMPWQKEYVLEDYLEPYWAAHNHSCHKILNSNLMDTLKKDQVEVAIIYSGNPCQLALVHVLGIPFIYYDLEGFTDETLVASSTPWNLDLPLSNCFFSNYPIPKCLQRFTNGLCLAKELLAQSGVSSIAKLVSKRYRQLDGPITDMFKSDYEIKKKFPNFPDVNTIKQSAEFYFVNTDPLLEGQLAFLPNVIPVGGLHIDHVKPLFSPWNTTIAAAEEGVIVVSLGTLPNSSAMTEYQAKIILEVLSKFNKYRIYWRVGPGLSLPGITPNLIPDHVNITAFIPQNDLIAMKQTRLLVTNGGISSIMEALAHGVPVLGIPLYGSNRQNLQKVASKGLGLLVEKSQLSEKNLFHTMKKVLETPKYKEVAKDMAREFKDRKKSAFDTALHFIEHVGRHRSAKFFKQPSKCCDFLKHLNLDFLLLLAATLLLPFFISRTVFVSLLCSRSNGTDNKTHIVSACLEKQALGSTSESSEVDDGSADEKIRKRQKVKTR</sequence>
<proteinExistence type="inferred from homology"/>
<accession>A0A4U8UV87</accession>
<dbReference type="Gene3D" id="3.40.50.2000">
    <property type="entry name" value="Glycogen Phosphorylase B"/>
    <property type="match status" value="1"/>
</dbReference>
<evidence type="ECO:0000256" key="10">
    <source>
        <dbReference type="ARBA" id="ARBA00023180"/>
    </source>
</evidence>
<evidence type="ECO:0000256" key="15">
    <source>
        <dbReference type="SAM" id="SignalP"/>
    </source>
</evidence>
<dbReference type="GO" id="GO:0015020">
    <property type="term" value="F:glucuronosyltransferase activity"/>
    <property type="evidence" value="ECO:0007669"/>
    <property type="project" value="UniProtKB-EC"/>
</dbReference>
<dbReference type="SUPFAM" id="SSF53756">
    <property type="entry name" value="UDP-Glycosyltransferase/glycogen phosphorylase"/>
    <property type="match status" value="1"/>
</dbReference>
<evidence type="ECO:0000256" key="5">
    <source>
        <dbReference type="ARBA" id="ARBA00022679"/>
    </source>
</evidence>
<protein>
    <recommendedName>
        <fullName evidence="3">glucuronosyltransferase</fullName>
        <ecNumber evidence="3">2.4.1.17</ecNumber>
    </recommendedName>
</protein>
<reference evidence="16 17" key="1">
    <citation type="journal article" date="2015" name="Genome Biol.">
        <title>Comparative genomics of Steinernema reveals deeply conserved gene regulatory networks.</title>
        <authorList>
            <person name="Dillman A.R."/>
            <person name="Macchietto M."/>
            <person name="Porter C.F."/>
            <person name="Rogers A."/>
            <person name="Williams B."/>
            <person name="Antoshechkin I."/>
            <person name="Lee M.M."/>
            <person name="Goodwin Z."/>
            <person name="Lu X."/>
            <person name="Lewis E.E."/>
            <person name="Goodrich-Blair H."/>
            <person name="Stock S.P."/>
            <person name="Adams B.J."/>
            <person name="Sternberg P.W."/>
            <person name="Mortazavi A."/>
        </authorList>
    </citation>
    <scope>NUCLEOTIDE SEQUENCE [LARGE SCALE GENOMIC DNA]</scope>
    <source>
        <strain evidence="16 17">ALL</strain>
    </source>
</reference>